<reference evidence="1 2" key="1">
    <citation type="journal article" date="2024" name="BMC Genomics">
        <title>De novo assembly and annotation of Popillia japonica's genome with initial clues to its potential as an invasive pest.</title>
        <authorList>
            <person name="Cucini C."/>
            <person name="Boschi S."/>
            <person name="Funari R."/>
            <person name="Cardaioli E."/>
            <person name="Iannotti N."/>
            <person name="Marturano G."/>
            <person name="Paoli F."/>
            <person name="Bruttini M."/>
            <person name="Carapelli A."/>
            <person name="Frati F."/>
            <person name="Nardi F."/>
        </authorList>
    </citation>
    <scope>NUCLEOTIDE SEQUENCE [LARGE SCALE GENOMIC DNA]</scope>
    <source>
        <strain evidence="1">DMR45628</strain>
    </source>
</reference>
<protein>
    <submittedName>
        <fullName evidence="1">Uncharacterized protein</fullName>
    </submittedName>
</protein>
<evidence type="ECO:0000313" key="2">
    <source>
        <dbReference type="Proteomes" id="UP001458880"/>
    </source>
</evidence>
<accession>A0AAW1JDX9</accession>
<evidence type="ECO:0000313" key="1">
    <source>
        <dbReference type="EMBL" id="KAK9701486.1"/>
    </source>
</evidence>
<dbReference type="Proteomes" id="UP001458880">
    <property type="component" value="Unassembled WGS sequence"/>
</dbReference>
<organism evidence="1 2">
    <name type="scientific">Popillia japonica</name>
    <name type="common">Japanese beetle</name>
    <dbReference type="NCBI Taxonomy" id="7064"/>
    <lineage>
        <taxon>Eukaryota</taxon>
        <taxon>Metazoa</taxon>
        <taxon>Ecdysozoa</taxon>
        <taxon>Arthropoda</taxon>
        <taxon>Hexapoda</taxon>
        <taxon>Insecta</taxon>
        <taxon>Pterygota</taxon>
        <taxon>Neoptera</taxon>
        <taxon>Endopterygota</taxon>
        <taxon>Coleoptera</taxon>
        <taxon>Polyphaga</taxon>
        <taxon>Scarabaeiformia</taxon>
        <taxon>Scarabaeidae</taxon>
        <taxon>Rutelinae</taxon>
        <taxon>Popillia</taxon>
    </lineage>
</organism>
<dbReference type="AlphaFoldDB" id="A0AAW1JDX9"/>
<proteinExistence type="predicted"/>
<comment type="caution">
    <text evidence="1">The sequence shown here is derived from an EMBL/GenBank/DDBJ whole genome shotgun (WGS) entry which is preliminary data.</text>
</comment>
<gene>
    <name evidence="1" type="ORF">QE152_g30552</name>
</gene>
<sequence>MVSDTSFGLGLVSDTSFGLGPGHHHGSWRGEIATPYVHLDGKSYGSFAGRVYRTPGGFQPSPPETAGRRKGVEADSSAIGLDCRPLVRISGLVLMVLFPDSSAIGLDCRPLVLLRRCC</sequence>
<name>A0AAW1JDX9_POPJA</name>
<dbReference type="EMBL" id="JASPKY010000413">
    <property type="protein sequence ID" value="KAK9701486.1"/>
    <property type="molecule type" value="Genomic_DNA"/>
</dbReference>
<keyword evidence="2" id="KW-1185">Reference proteome</keyword>